<dbReference type="InterPro" id="IPR052215">
    <property type="entry name" value="Plant_ABCG"/>
</dbReference>
<comment type="caution">
    <text evidence="3">The sequence shown here is derived from an EMBL/GenBank/DDBJ whole genome shotgun (WGS) entry which is preliminary data.</text>
</comment>
<evidence type="ECO:0000256" key="1">
    <source>
        <dbReference type="ARBA" id="ARBA00005814"/>
    </source>
</evidence>
<sequence length="47" mass="5075">MTGNVLLNGKKTRHDYGVAAYVTQENVLLGTLTVRETMTHGSSKAPN</sequence>
<dbReference type="Gramene" id="PRQ33023">
    <property type="protein sequence ID" value="PRQ33023"/>
    <property type="gene ID" value="RchiOBHm_Chr5g0052861"/>
</dbReference>
<keyword evidence="4" id="KW-1185">Reference proteome</keyword>
<gene>
    <name evidence="3" type="ORF">RchiOBHm_Chr5g0052861</name>
</gene>
<dbReference type="PANTHER" id="PTHR48042:SF18">
    <property type="entry name" value="ABC TRANSPORTER G FAMILY MEMBER 12"/>
    <property type="match status" value="1"/>
</dbReference>
<dbReference type="STRING" id="74649.A0A2P6QFR1"/>
<evidence type="ECO:0000313" key="3">
    <source>
        <dbReference type="EMBL" id="PRQ33023.1"/>
    </source>
</evidence>
<evidence type="ECO:0000256" key="2">
    <source>
        <dbReference type="ARBA" id="ARBA00022448"/>
    </source>
</evidence>
<organism evidence="3 4">
    <name type="scientific">Rosa chinensis</name>
    <name type="common">China rose</name>
    <dbReference type="NCBI Taxonomy" id="74649"/>
    <lineage>
        <taxon>Eukaryota</taxon>
        <taxon>Viridiplantae</taxon>
        <taxon>Streptophyta</taxon>
        <taxon>Embryophyta</taxon>
        <taxon>Tracheophyta</taxon>
        <taxon>Spermatophyta</taxon>
        <taxon>Magnoliopsida</taxon>
        <taxon>eudicotyledons</taxon>
        <taxon>Gunneridae</taxon>
        <taxon>Pentapetalae</taxon>
        <taxon>rosids</taxon>
        <taxon>fabids</taxon>
        <taxon>Rosales</taxon>
        <taxon>Rosaceae</taxon>
        <taxon>Rosoideae</taxon>
        <taxon>Rosoideae incertae sedis</taxon>
        <taxon>Rosa</taxon>
    </lineage>
</organism>
<name>A0A2P6QFR1_ROSCH</name>
<reference evidence="3 4" key="1">
    <citation type="journal article" date="2018" name="Nat. Genet.">
        <title>The Rosa genome provides new insights in the design of modern roses.</title>
        <authorList>
            <person name="Bendahmane M."/>
        </authorList>
    </citation>
    <scope>NUCLEOTIDE SEQUENCE [LARGE SCALE GENOMIC DNA]</scope>
    <source>
        <strain evidence="4">cv. Old Blush</strain>
    </source>
</reference>
<dbReference type="PANTHER" id="PTHR48042">
    <property type="entry name" value="ABC TRANSPORTER G FAMILY MEMBER 11"/>
    <property type="match status" value="1"/>
</dbReference>
<dbReference type="AlphaFoldDB" id="A0A2P6QFR1"/>
<dbReference type="EMBL" id="PDCK01000043">
    <property type="protein sequence ID" value="PRQ33023.1"/>
    <property type="molecule type" value="Genomic_DNA"/>
</dbReference>
<evidence type="ECO:0000313" key="4">
    <source>
        <dbReference type="Proteomes" id="UP000238479"/>
    </source>
</evidence>
<proteinExistence type="inferred from homology"/>
<keyword evidence="2" id="KW-0813">Transport</keyword>
<protein>
    <submittedName>
        <fullName evidence="3">Uncharacterized protein</fullName>
    </submittedName>
</protein>
<dbReference type="Proteomes" id="UP000238479">
    <property type="component" value="Chromosome 5"/>
</dbReference>
<comment type="similarity">
    <text evidence="1">Belongs to the ABC transporter superfamily. ABCG family. Eye pigment precursor importer (TC 3.A.1.204) subfamily.</text>
</comment>
<accession>A0A2P6QFR1</accession>